<dbReference type="SMART" id="SM00490">
    <property type="entry name" value="HELICc"/>
    <property type="match status" value="1"/>
</dbReference>
<sequence length="466" mass="52545">MIFCLENLGVWGALQAIHIFSKGNHSERNELIEAEENYRDHSLCDKYLAQAANILDAGCKKDDVGSELSCLEILKEPFFSSKLLKLIGILSSFRLQPDMKCIVFVNRIVTARSLSYILQSLEFLASWKGDFLVGVNAGLKGMSRKTMNIILNKFRSGELNLLIATKVGEEGLDIQTCCLVIRFDLPETVASFIQSRGRARMAQSEYAFLVDSGNQRELDLIENFKKDESHMNCEIACRTSNETLIGLEEKVYSVDASGASISSGYSISLLHQYCSKLPHDEFFDPKPKFFYLDDVEGTVCHIVLPSNAPINLVVSTPQYSRETAKKDACLKAVEELHKMGAINDYLLPMQENVNPERPVVDSSDSDSCEDDSERVELHQMLVPAVLKEWWHSTEIPAYLHSYYIEFTPNPVDRTYKRFGLFVKENLPAEAVKMELELHLARGRSVMTKLVPSGLAEFYEDEVGSYV</sequence>
<dbReference type="PROSITE" id="PS51327">
    <property type="entry name" value="DICER_DSRBF"/>
    <property type="match status" value="1"/>
</dbReference>
<name>A0A2P5D1D3_PARAD</name>
<accession>A0A2P5D1D3</accession>
<dbReference type="AlphaFoldDB" id="A0A2P5D1D3"/>
<dbReference type="EMBL" id="JXTB01000074">
    <property type="protein sequence ID" value="PON67093.1"/>
    <property type="molecule type" value="Genomic_DNA"/>
</dbReference>
<evidence type="ECO:0000256" key="2">
    <source>
        <dbReference type="PROSITE-ProRule" id="PRU00657"/>
    </source>
</evidence>
<dbReference type="FunFam" id="3.30.160.380:FF:000001">
    <property type="entry name" value="Endoribonuclease dicer-like 1"/>
    <property type="match status" value="1"/>
</dbReference>
<dbReference type="Pfam" id="PF03368">
    <property type="entry name" value="Dicer_dimer"/>
    <property type="match status" value="1"/>
</dbReference>
<feature type="domain" description="Dicer dsRNA-binding fold" evidence="4">
    <location>
        <begin position="266"/>
        <end position="356"/>
    </location>
</feature>
<evidence type="ECO:0000259" key="4">
    <source>
        <dbReference type="PROSITE" id="PS51327"/>
    </source>
</evidence>
<evidence type="ECO:0000256" key="1">
    <source>
        <dbReference type="ARBA" id="ARBA00022801"/>
    </source>
</evidence>
<dbReference type="InterPro" id="IPR005034">
    <property type="entry name" value="Dicer_dimerisation"/>
</dbReference>
<dbReference type="GO" id="GO:0005634">
    <property type="term" value="C:nucleus"/>
    <property type="evidence" value="ECO:0007669"/>
    <property type="project" value="TreeGrafter"/>
</dbReference>
<protein>
    <submittedName>
        <fullName evidence="5">Helicase</fullName>
    </submittedName>
</protein>
<keyword evidence="5" id="KW-0067">ATP-binding</keyword>
<gene>
    <name evidence="5" type="ORF">PanWU01x14_104900</name>
</gene>
<dbReference type="GO" id="GO:0004525">
    <property type="term" value="F:ribonuclease III activity"/>
    <property type="evidence" value="ECO:0007669"/>
    <property type="project" value="TreeGrafter"/>
</dbReference>
<dbReference type="OrthoDB" id="6513042at2759"/>
<dbReference type="STRING" id="3476.A0A2P5D1D3"/>
<dbReference type="InterPro" id="IPR001650">
    <property type="entry name" value="Helicase_C-like"/>
</dbReference>
<evidence type="ECO:0000313" key="6">
    <source>
        <dbReference type="Proteomes" id="UP000237105"/>
    </source>
</evidence>
<keyword evidence="6" id="KW-1185">Reference proteome</keyword>
<dbReference type="GO" id="GO:0003723">
    <property type="term" value="F:RNA binding"/>
    <property type="evidence" value="ECO:0007669"/>
    <property type="project" value="UniProtKB-UniRule"/>
</dbReference>
<dbReference type="Pfam" id="PF00271">
    <property type="entry name" value="Helicase_C"/>
    <property type="match status" value="1"/>
</dbReference>
<dbReference type="InterPro" id="IPR038248">
    <property type="entry name" value="Dicer_dimer_sf"/>
</dbReference>
<feature type="domain" description="Helicase C-terminal" evidence="3">
    <location>
        <begin position="82"/>
        <end position="239"/>
    </location>
</feature>
<keyword evidence="5" id="KW-0347">Helicase</keyword>
<dbReference type="InterPro" id="IPR027417">
    <property type="entry name" value="P-loop_NTPase"/>
</dbReference>
<dbReference type="GO" id="GO:0005737">
    <property type="term" value="C:cytoplasm"/>
    <property type="evidence" value="ECO:0007669"/>
    <property type="project" value="TreeGrafter"/>
</dbReference>
<dbReference type="Gene3D" id="3.30.160.380">
    <property type="entry name" value="Dicer dimerisation domain"/>
    <property type="match status" value="1"/>
</dbReference>
<dbReference type="FunFam" id="3.40.50.300:FF:000420">
    <property type="entry name" value="Endoribonuclease dicer-like 1"/>
    <property type="match status" value="1"/>
</dbReference>
<organism evidence="5 6">
    <name type="scientific">Parasponia andersonii</name>
    <name type="common">Sponia andersonii</name>
    <dbReference type="NCBI Taxonomy" id="3476"/>
    <lineage>
        <taxon>Eukaryota</taxon>
        <taxon>Viridiplantae</taxon>
        <taxon>Streptophyta</taxon>
        <taxon>Embryophyta</taxon>
        <taxon>Tracheophyta</taxon>
        <taxon>Spermatophyta</taxon>
        <taxon>Magnoliopsida</taxon>
        <taxon>eudicotyledons</taxon>
        <taxon>Gunneridae</taxon>
        <taxon>Pentapetalae</taxon>
        <taxon>rosids</taxon>
        <taxon>fabids</taxon>
        <taxon>Rosales</taxon>
        <taxon>Cannabaceae</taxon>
        <taxon>Parasponia</taxon>
    </lineage>
</organism>
<comment type="caution">
    <text evidence="5">The sequence shown here is derived from an EMBL/GenBank/DDBJ whole genome shotgun (WGS) entry which is preliminary data.</text>
</comment>
<evidence type="ECO:0000313" key="5">
    <source>
        <dbReference type="EMBL" id="PON67093.1"/>
    </source>
</evidence>
<dbReference type="PANTHER" id="PTHR14950:SF15">
    <property type="entry name" value="DICER-LIKE PROTEIN 4"/>
    <property type="match status" value="1"/>
</dbReference>
<dbReference type="PROSITE" id="PS51194">
    <property type="entry name" value="HELICASE_CTER"/>
    <property type="match status" value="1"/>
</dbReference>
<keyword evidence="1" id="KW-0378">Hydrolase</keyword>
<proteinExistence type="predicted"/>
<dbReference type="PANTHER" id="PTHR14950">
    <property type="entry name" value="DICER-RELATED"/>
    <property type="match status" value="1"/>
</dbReference>
<dbReference type="Gene3D" id="3.40.50.300">
    <property type="entry name" value="P-loop containing nucleotide triphosphate hydrolases"/>
    <property type="match status" value="1"/>
</dbReference>
<reference evidence="6" key="1">
    <citation type="submission" date="2016-06" db="EMBL/GenBank/DDBJ databases">
        <title>Parallel loss of symbiosis genes in relatives of nitrogen-fixing non-legume Parasponia.</title>
        <authorList>
            <person name="Van Velzen R."/>
            <person name="Holmer R."/>
            <person name="Bu F."/>
            <person name="Rutten L."/>
            <person name="Van Zeijl A."/>
            <person name="Liu W."/>
            <person name="Santuari L."/>
            <person name="Cao Q."/>
            <person name="Sharma T."/>
            <person name="Shen D."/>
            <person name="Roswanjaya Y."/>
            <person name="Wardhani T."/>
            <person name="Kalhor M.S."/>
            <person name="Jansen J."/>
            <person name="Van den Hoogen J."/>
            <person name="Gungor B."/>
            <person name="Hartog M."/>
            <person name="Hontelez J."/>
            <person name="Verver J."/>
            <person name="Yang W.-C."/>
            <person name="Schijlen E."/>
            <person name="Repin R."/>
            <person name="Schilthuizen M."/>
            <person name="Schranz E."/>
            <person name="Heidstra R."/>
            <person name="Miyata K."/>
            <person name="Fedorova E."/>
            <person name="Kohlen W."/>
            <person name="Bisseling T."/>
            <person name="Smit S."/>
            <person name="Geurts R."/>
        </authorList>
    </citation>
    <scope>NUCLEOTIDE SEQUENCE [LARGE SCALE GENOMIC DNA]</scope>
    <source>
        <strain evidence="6">cv. WU1-14</strain>
    </source>
</reference>
<keyword evidence="5" id="KW-0547">Nucleotide-binding</keyword>
<dbReference type="Proteomes" id="UP000237105">
    <property type="component" value="Unassembled WGS sequence"/>
</dbReference>
<keyword evidence="2" id="KW-0694">RNA-binding</keyword>
<dbReference type="GO" id="GO:0030422">
    <property type="term" value="P:siRNA processing"/>
    <property type="evidence" value="ECO:0007669"/>
    <property type="project" value="TreeGrafter"/>
</dbReference>
<dbReference type="SUPFAM" id="SSF52540">
    <property type="entry name" value="P-loop containing nucleoside triphosphate hydrolases"/>
    <property type="match status" value="1"/>
</dbReference>
<dbReference type="GO" id="GO:0004386">
    <property type="term" value="F:helicase activity"/>
    <property type="evidence" value="ECO:0007669"/>
    <property type="project" value="UniProtKB-KW"/>
</dbReference>
<evidence type="ECO:0000259" key="3">
    <source>
        <dbReference type="PROSITE" id="PS51194"/>
    </source>
</evidence>